<accession>A0A4Z0NLK2</accession>
<dbReference type="InterPro" id="IPR007487">
    <property type="entry name" value="ABC_transpt-TYRBP-like"/>
</dbReference>
<dbReference type="SUPFAM" id="SSF53822">
    <property type="entry name" value="Periplasmic binding protein-like I"/>
    <property type="match status" value="1"/>
</dbReference>
<dbReference type="Pfam" id="PF04392">
    <property type="entry name" value="ABC_sub_bind"/>
    <property type="match status" value="1"/>
</dbReference>
<dbReference type="AlphaFoldDB" id="A0A4Z0NLK2"/>
<protein>
    <recommendedName>
        <fullName evidence="4">ABC transporter substrate-binding protein</fullName>
    </recommendedName>
</protein>
<feature type="region of interest" description="Disordered" evidence="1">
    <location>
        <begin position="1"/>
        <end position="62"/>
    </location>
</feature>
<evidence type="ECO:0000313" key="2">
    <source>
        <dbReference type="EMBL" id="TGD97335.1"/>
    </source>
</evidence>
<dbReference type="PANTHER" id="PTHR35271">
    <property type="entry name" value="ABC TRANSPORTER, SUBSTRATE-BINDING LIPOPROTEIN-RELATED"/>
    <property type="match status" value="1"/>
</dbReference>
<dbReference type="Gene3D" id="3.40.50.2300">
    <property type="match status" value="2"/>
</dbReference>
<organism evidence="2 3">
    <name type="scientific">Methylobacterium nonmethylotrophicum</name>
    <dbReference type="NCBI Taxonomy" id="1141884"/>
    <lineage>
        <taxon>Bacteria</taxon>
        <taxon>Pseudomonadati</taxon>
        <taxon>Pseudomonadota</taxon>
        <taxon>Alphaproteobacteria</taxon>
        <taxon>Hyphomicrobiales</taxon>
        <taxon>Methylobacteriaceae</taxon>
        <taxon>Methylobacterium</taxon>
    </lineage>
</organism>
<sequence>MLPSARDRTRRSSGGSSATVQSRPAARGGAVRRASTVSRERPRPTQEWPAPSIAAAAPGRRGDRMRRGDLLLASVTAVLARPSRARAQLAPQNGRVGLLTPIGLEGPATPRGGLLVRALETRGYVLGRNLTLVARAAEGRVDRLPALARDLAAEKVDAIVTVGFPAALAAKRTGVPTVVAVGAGDPVATGLVASLARPGGTVTGISDNDVDLSAKRLELLRDIRPGLRRFAILYNADDLGMSLRYRVTEATAGRLGLSVQALGVREPDDFATAFRGMDETRPEAILMVTDALTNLNRKRIFDDALARRIPAIYEQRSFVREGGLMAYGSDETEAFDRVAGMIDRIVNGEAPADLPFEQPTRFTFAINLKVATAIGLAVPPTLLARADEVVE</sequence>
<evidence type="ECO:0008006" key="4">
    <source>
        <dbReference type="Google" id="ProtNLM"/>
    </source>
</evidence>
<name>A0A4Z0NLK2_9HYPH</name>
<reference evidence="2 3" key="1">
    <citation type="submission" date="2019-04" db="EMBL/GenBank/DDBJ databases">
        <authorList>
            <person name="Feng G."/>
            <person name="Zhu H."/>
        </authorList>
    </citation>
    <scope>NUCLEOTIDE SEQUENCE [LARGE SCALE GENOMIC DNA]</scope>
    <source>
        <strain evidence="2 3">6HR-1</strain>
    </source>
</reference>
<dbReference type="CDD" id="cd06325">
    <property type="entry name" value="PBP1_ABC_unchar_transporter"/>
    <property type="match status" value="1"/>
</dbReference>
<comment type="caution">
    <text evidence="2">The sequence shown here is derived from an EMBL/GenBank/DDBJ whole genome shotgun (WGS) entry which is preliminary data.</text>
</comment>
<evidence type="ECO:0000313" key="3">
    <source>
        <dbReference type="Proteomes" id="UP000297535"/>
    </source>
</evidence>
<dbReference type="OrthoDB" id="1680494at2"/>
<keyword evidence="3" id="KW-1185">Reference proteome</keyword>
<gene>
    <name evidence="2" type="ORF">EU555_19375</name>
</gene>
<proteinExistence type="predicted"/>
<feature type="compositionally biased region" description="Low complexity" evidence="1">
    <location>
        <begin position="12"/>
        <end position="34"/>
    </location>
</feature>
<dbReference type="Proteomes" id="UP000297535">
    <property type="component" value="Unassembled WGS sequence"/>
</dbReference>
<evidence type="ECO:0000256" key="1">
    <source>
        <dbReference type="SAM" id="MobiDB-lite"/>
    </source>
</evidence>
<dbReference type="EMBL" id="SRLB01000014">
    <property type="protein sequence ID" value="TGD97335.1"/>
    <property type="molecule type" value="Genomic_DNA"/>
</dbReference>
<dbReference type="InterPro" id="IPR028082">
    <property type="entry name" value="Peripla_BP_I"/>
</dbReference>
<dbReference type="PANTHER" id="PTHR35271:SF1">
    <property type="entry name" value="ABC TRANSPORTER, SUBSTRATE-BINDING LIPOPROTEIN"/>
    <property type="match status" value="1"/>
</dbReference>